<protein>
    <submittedName>
        <fullName evidence="1">Zinc ribbon domain-containing protein</fullName>
    </submittedName>
</protein>
<reference evidence="1 2" key="1">
    <citation type="submission" date="2017-12" db="EMBL/GenBank/DDBJ databases">
        <title>Phylogenetic diversity of female urinary microbiome.</title>
        <authorList>
            <person name="Thomas-White K."/>
            <person name="Wolfe A.J."/>
        </authorList>
    </citation>
    <scope>NUCLEOTIDE SEQUENCE [LARGE SCALE GENOMIC DNA]</scope>
    <source>
        <strain evidence="1 2">UMB0064</strain>
    </source>
</reference>
<dbReference type="RefSeq" id="WP_049227432.1">
    <property type="nucleotide sequence ID" value="NZ_JAHACM010000002.1"/>
</dbReference>
<comment type="caution">
    <text evidence="1">The sequence shown here is derived from an EMBL/GenBank/DDBJ whole genome shotgun (WGS) entry which is preliminary data.</text>
</comment>
<name>A0A2I1M712_9BIFI</name>
<gene>
    <name evidence="1" type="ORF">CYJ32_00160</name>
</gene>
<accession>A0A2I1M712</accession>
<sequence length="377" mass="42971">MSRILCPECGTKISDKATNCPHCGFQSADPKRPISEQDKYEMVPIFEYDIEEWQPNRGELSIISYEDNRSLIQYFGKWENIKIKLPAIAEVIGAMADKDHIMVAKMDSYAKDLIDKGIYRFTIDKQGEILPTIRDADGFVKQVRLEDMALTPNLIQSLNNLSTHAIMAQILDEIEYVGDVIREIHVELQNDRLAMAEGARDKLMQARLIQDAKLREAAMLDVIHSATDAKRVLMRNFSQNMHHITEHSQKSDFQMMLEFKGEKDVSGKAIDAFQALVYITNSVQTECEGYAMLGEYEPCKECLEEFKSFIVENKLNKRDTLLLLNENSSQKRIEVVDQFTDIAARITAFDSKAQIDYSVHNLLTAETEHTGGDSDEQ</sequence>
<proteinExistence type="predicted"/>
<evidence type="ECO:0000313" key="2">
    <source>
        <dbReference type="Proteomes" id="UP000242263"/>
    </source>
</evidence>
<dbReference type="AlphaFoldDB" id="A0A2I1M712"/>
<evidence type="ECO:0000313" key="1">
    <source>
        <dbReference type="EMBL" id="PKZ15904.1"/>
    </source>
</evidence>
<dbReference type="EMBL" id="PKGU01000001">
    <property type="protein sequence ID" value="PKZ15904.1"/>
    <property type="molecule type" value="Genomic_DNA"/>
</dbReference>
<dbReference type="Proteomes" id="UP000242263">
    <property type="component" value="Unassembled WGS sequence"/>
</dbReference>
<organism evidence="1 2">
    <name type="scientific">Alloscardovia omnicolens</name>
    <dbReference type="NCBI Taxonomy" id="419015"/>
    <lineage>
        <taxon>Bacteria</taxon>
        <taxon>Bacillati</taxon>
        <taxon>Actinomycetota</taxon>
        <taxon>Actinomycetes</taxon>
        <taxon>Bifidobacteriales</taxon>
        <taxon>Bifidobacteriaceae</taxon>
        <taxon>Alloscardovia</taxon>
    </lineage>
</organism>